<feature type="domain" description="ARID" evidence="2">
    <location>
        <begin position="74"/>
        <end position="166"/>
    </location>
</feature>
<evidence type="ECO:0000259" key="2">
    <source>
        <dbReference type="PROSITE" id="PS51011"/>
    </source>
</evidence>
<dbReference type="GO" id="GO:0003677">
    <property type="term" value="F:DNA binding"/>
    <property type="evidence" value="ECO:0007669"/>
    <property type="project" value="InterPro"/>
</dbReference>
<dbReference type="InterPro" id="IPR001606">
    <property type="entry name" value="ARID_dom"/>
</dbReference>
<comment type="caution">
    <text evidence="3">The sequence shown here is derived from an EMBL/GenBank/DDBJ whole genome shotgun (WGS) entry which is preliminary data.</text>
</comment>
<evidence type="ECO:0000313" key="3">
    <source>
        <dbReference type="EMBL" id="GFA98970.1"/>
    </source>
</evidence>
<reference evidence="3" key="1">
    <citation type="journal article" date="2019" name="Sci. Rep.">
        <title>Draft genome of Tanacetum cinerariifolium, the natural source of mosquito coil.</title>
        <authorList>
            <person name="Yamashiro T."/>
            <person name="Shiraishi A."/>
            <person name="Satake H."/>
            <person name="Nakayama K."/>
        </authorList>
    </citation>
    <scope>NUCLEOTIDE SEQUENCE</scope>
</reference>
<keyword evidence="3" id="KW-0430">Lectin</keyword>
<accession>A0A699KK25</accession>
<evidence type="ECO:0000256" key="1">
    <source>
        <dbReference type="SAM" id="MobiDB-lite"/>
    </source>
</evidence>
<dbReference type="PROSITE" id="PS51011">
    <property type="entry name" value="ARID"/>
    <property type="match status" value="1"/>
</dbReference>
<dbReference type="Gene3D" id="1.10.150.60">
    <property type="entry name" value="ARID DNA-binding domain"/>
    <property type="match status" value="1"/>
</dbReference>
<dbReference type="EMBL" id="BKCJ010528541">
    <property type="protein sequence ID" value="GFA98970.1"/>
    <property type="molecule type" value="Genomic_DNA"/>
</dbReference>
<organism evidence="3">
    <name type="scientific">Tanacetum cinerariifolium</name>
    <name type="common">Dalmatian daisy</name>
    <name type="synonym">Chrysanthemum cinerariifolium</name>
    <dbReference type="NCBI Taxonomy" id="118510"/>
    <lineage>
        <taxon>Eukaryota</taxon>
        <taxon>Viridiplantae</taxon>
        <taxon>Streptophyta</taxon>
        <taxon>Embryophyta</taxon>
        <taxon>Tracheophyta</taxon>
        <taxon>Spermatophyta</taxon>
        <taxon>Magnoliopsida</taxon>
        <taxon>eudicotyledons</taxon>
        <taxon>Gunneridae</taxon>
        <taxon>Pentapetalae</taxon>
        <taxon>asterids</taxon>
        <taxon>campanulids</taxon>
        <taxon>Asterales</taxon>
        <taxon>Asteraceae</taxon>
        <taxon>Asteroideae</taxon>
        <taxon>Anthemideae</taxon>
        <taxon>Anthemidinae</taxon>
        <taxon>Tanacetum</taxon>
    </lineage>
</organism>
<feature type="non-terminal residue" evidence="3">
    <location>
        <position position="1"/>
    </location>
</feature>
<dbReference type="InterPro" id="IPR036431">
    <property type="entry name" value="ARID_dom_sf"/>
</dbReference>
<protein>
    <submittedName>
        <fullName evidence="3">Bulb-type lectin domain-containing protein</fullName>
    </submittedName>
</protein>
<dbReference type="AlphaFoldDB" id="A0A699KK25"/>
<dbReference type="CDD" id="cd16100">
    <property type="entry name" value="ARID"/>
    <property type="match status" value="1"/>
</dbReference>
<dbReference type="SUPFAM" id="SSF46774">
    <property type="entry name" value="ARID-like"/>
    <property type="match status" value="1"/>
</dbReference>
<gene>
    <name evidence="3" type="ORF">Tci_670942</name>
</gene>
<name>A0A699KK25_TANCI</name>
<dbReference type="Pfam" id="PF01388">
    <property type="entry name" value="ARID"/>
    <property type="match status" value="1"/>
</dbReference>
<feature type="region of interest" description="Disordered" evidence="1">
    <location>
        <begin position="205"/>
        <end position="229"/>
    </location>
</feature>
<dbReference type="GO" id="GO:0030246">
    <property type="term" value="F:carbohydrate binding"/>
    <property type="evidence" value="ECO:0007669"/>
    <property type="project" value="UniProtKB-KW"/>
</dbReference>
<sequence>QKYIYSKSRRIDGSITKGHHEDERLARPINGPCDGLTTAIEEREKYILPPSQHRWFLSFLDLIKIDKLVYKNWEMLGKKFIEMLEWFYLGFLGHDVLGELPPVIGVIKVDLLGLYKFVDDLGGYMNISFNNKWNEIAKLLRLAQEYQEAFKECYKEFIGMVKIYYEEAKRSKQERPRKEVVGNDRGTVGLKEPQAFAGMNAEIRNSLNGTPKGTAQINVKNEGNSEETTNKTWKTTHQVVMTSLPSLRRNQEP</sequence>
<proteinExistence type="predicted"/>